<accession>A0A6J5L9Y1</accession>
<name>A0A6J5L9Y1_9CAUD</name>
<reference evidence="1" key="1">
    <citation type="submission" date="2020-04" db="EMBL/GenBank/DDBJ databases">
        <authorList>
            <person name="Chiriac C."/>
            <person name="Salcher M."/>
            <person name="Ghai R."/>
            <person name="Kavagutti S V."/>
        </authorList>
    </citation>
    <scope>NUCLEOTIDE SEQUENCE</scope>
</reference>
<dbReference type="EMBL" id="LR796236">
    <property type="protein sequence ID" value="CAB4129690.1"/>
    <property type="molecule type" value="Genomic_DNA"/>
</dbReference>
<gene>
    <name evidence="1" type="ORF">UFOVP115_88</name>
</gene>
<evidence type="ECO:0000313" key="1">
    <source>
        <dbReference type="EMBL" id="CAB4129690.1"/>
    </source>
</evidence>
<protein>
    <submittedName>
        <fullName evidence="1">Uncharacterized protein</fullName>
    </submittedName>
</protein>
<proteinExistence type="predicted"/>
<organism evidence="1">
    <name type="scientific">uncultured Caudovirales phage</name>
    <dbReference type="NCBI Taxonomy" id="2100421"/>
    <lineage>
        <taxon>Viruses</taxon>
        <taxon>Duplodnaviria</taxon>
        <taxon>Heunggongvirae</taxon>
        <taxon>Uroviricota</taxon>
        <taxon>Caudoviricetes</taxon>
        <taxon>Peduoviridae</taxon>
        <taxon>Maltschvirus</taxon>
        <taxon>Maltschvirus maltsch</taxon>
    </lineage>
</organism>
<sequence>MVKPTLNELNMILTGHAEVNEVEFSTKLTSVVYDDFMKWSALDEYKHARLVTLWDWIDEYAEFDCAYESWLDEQ</sequence>